<dbReference type="AlphaFoldDB" id="A0A183TM85"/>
<evidence type="ECO:0000313" key="2">
    <source>
        <dbReference type="EMBL" id="VDM03969.1"/>
    </source>
</evidence>
<feature type="region of interest" description="Disordered" evidence="1">
    <location>
        <begin position="1"/>
        <end position="23"/>
    </location>
</feature>
<proteinExistence type="predicted"/>
<reference evidence="4" key="1">
    <citation type="submission" date="2016-06" db="UniProtKB">
        <authorList>
            <consortium name="WormBaseParasite"/>
        </authorList>
    </citation>
    <scope>IDENTIFICATION</scope>
</reference>
<feature type="compositionally biased region" description="Basic and acidic residues" evidence="1">
    <location>
        <begin position="1"/>
        <end position="11"/>
    </location>
</feature>
<keyword evidence="3" id="KW-1185">Reference proteome</keyword>
<sequence>MLQGGESDKPCQGKTKTSDIPARSCKLGSGCCSSRGNNAALKAFKLTHLNEKRVRRAILDAESKMELARVEAEAETDVDSGDDTEYVESLEWTARVAQYLKECTVNDEALEGSFQRIQICSETPRANTMTPGVASSELPKVE</sequence>
<accession>A0A183TM85</accession>
<gene>
    <name evidence="2" type="ORF">SSLN_LOCUS17583</name>
</gene>
<evidence type="ECO:0000313" key="3">
    <source>
        <dbReference type="Proteomes" id="UP000275846"/>
    </source>
</evidence>
<protein>
    <submittedName>
        <fullName evidence="2 4">Uncharacterized protein</fullName>
    </submittedName>
</protein>
<evidence type="ECO:0000313" key="4">
    <source>
        <dbReference type="WBParaSite" id="SSLN_0001824901-mRNA-1"/>
    </source>
</evidence>
<evidence type="ECO:0000256" key="1">
    <source>
        <dbReference type="SAM" id="MobiDB-lite"/>
    </source>
</evidence>
<dbReference type="Proteomes" id="UP000275846">
    <property type="component" value="Unassembled WGS sequence"/>
</dbReference>
<dbReference type="EMBL" id="UYSU01042750">
    <property type="protein sequence ID" value="VDM03969.1"/>
    <property type="molecule type" value="Genomic_DNA"/>
</dbReference>
<reference evidence="2 3" key="2">
    <citation type="submission" date="2018-11" db="EMBL/GenBank/DDBJ databases">
        <authorList>
            <consortium name="Pathogen Informatics"/>
        </authorList>
    </citation>
    <scope>NUCLEOTIDE SEQUENCE [LARGE SCALE GENOMIC DNA]</scope>
    <source>
        <strain evidence="2 3">NST_G2</strain>
    </source>
</reference>
<organism evidence="4">
    <name type="scientific">Schistocephalus solidus</name>
    <name type="common">Tapeworm</name>
    <dbReference type="NCBI Taxonomy" id="70667"/>
    <lineage>
        <taxon>Eukaryota</taxon>
        <taxon>Metazoa</taxon>
        <taxon>Spiralia</taxon>
        <taxon>Lophotrochozoa</taxon>
        <taxon>Platyhelminthes</taxon>
        <taxon>Cestoda</taxon>
        <taxon>Eucestoda</taxon>
        <taxon>Diphyllobothriidea</taxon>
        <taxon>Diphyllobothriidae</taxon>
        <taxon>Schistocephalus</taxon>
    </lineage>
</organism>
<name>A0A183TM85_SCHSO</name>
<dbReference type="WBParaSite" id="SSLN_0001824901-mRNA-1">
    <property type="protein sequence ID" value="SSLN_0001824901-mRNA-1"/>
    <property type="gene ID" value="SSLN_0001824901"/>
</dbReference>